<comment type="function">
    <text evidence="1">Specifically methylates the cytosine at position 967 (m5C967) of 16S rRNA.</text>
</comment>
<dbReference type="InterPro" id="IPR054728">
    <property type="entry name" value="RsmB-like_ferredoxin"/>
</dbReference>
<dbReference type="InterPro" id="IPR029063">
    <property type="entry name" value="SAM-dependent_MTases_sf"/>
</dbReference>
<dbReference type="NCBIfam" id="TIGR00563">
    <property type="entry name" value="rsmB"/>
    <property type="match status" value="1"/>
</dbReference>
<comment type="subcellular location">
    <subcellularLocation>
        <location evidence="2">Cytoplasm</location>
    </subcellularLocation>
</comment>
<dbReference type="InterPro" id="IPR049560">
    <property type="entry name" value="MeTrfase_RsmB-F_NOP2_cat"/>
</dbReference>
<dbReference type="PRINTS" id="PR02008">
    <property type="entry name" value="RCMTFAMILY"/>
</dbReference>
<keyword evidence="5" id="KW-0963">Cytoplasm</keyword>
<dbReference type="InterPro" id="IPR004573">
    <property type="entry name" value="rRNA_ssu_MeTfrase_B"/>
</dbReference>
<dbReference type="PANTHER" id="PTHR22807:SF61">
    <property type="entry name" value="NOL1_NOP2_SUN FAMILY PROTEIN _ ANTITERMINATION NUSB DOMAIN-CONTAINING PROTEIN"/>
    <property type="match status" value="1"/>
</dbReference>
<keyword evidence="9 14" id="KW-0949">S-adenosyl-L-methionine</keyword>
<evidence type="ECO:0000256" key="12">
    <source>
        <dbReference type="ARBA" id="ARBA00031088"/>
    </source>
</evidence>
<dbReference type="InterPro" id="IPR035926">
    <property type="entry name" value="NusB-like_sf"/>
</dbReference>
<dbReference type="EMBL" id="FMXN01000004">
    <property type="protein sequence ID" value="SDB24301.1"/>
    <property type="molecule type" value="Genomic_DNA"/>
</dbReference>
<dbReference type="RefSeq" id="WP_092592264.1">
    <property type="nucleotide sequence ID" value="NZ_FMXN01000004.1"/>
</dbReference>
<dbReference type="SUPFAM" id="SSF53335">
    <property type="entry name" value="S-adenosyl-L-methionine-dependent methyltransferases"/>
    <property type="match status" value="1"/>
</dbReference>
<dbReference type="Pfam" id="PF01189">
    <property type="entry name" value="Methyltr_RsmB-F"/>
    <property type="match status" value="1"/>
</dbReference>
<dbReference type="PROSITE" id="PS01153">
    <property type="entry name" value="NOL1_NOP2_SUN"/>
    <property type="match status" value="1"/>
</dbReference>
<feature type="binding site" evidence="14">
    <location>
        <position position="324"/>
    </location>
    <ligand>
        <name>S-adenosyl-L-methionine</name>
        <dbReference type="ChEBI" id="CHEBI:59789"/>
    </ligand>
</feature>
<dbReference type="PROSITE" id="PS51686">
    <property type="entry name" value="SAM_MT_RSMB_NOP"/>
    <property type="match status" value="1"/>
</dbReference>
<name>A0A1G6BUJ9_9GAMM</name>
<gene>
    <name evidence="16" type="ORF">SAMN02927930_00937</name>
</gene>
<comment type="catalytic activity">
    <reaction evidence="13">
        <text>cytidine(967) in 16S rRNA + S-adenosyl-L-methionine = 5-methylcytidine(967) in 16S rRNA + S-adenosyl-L-homocysteine + H(+)</text>
        <dbReference type="Rhea" id="RHEA:42748"/>
        <dbReference type="Rhea" id="RHEA-COMP:10219"/>
        <dbReference type="Rhea" id="RHEA-COMP:10220"/>
        <dbReference type="ChEBI" id="CHEBI:15378"/>
        <dbReference type="ChEBI" id="CHEBI:57856"/>
        <dbReference type="ChEBI" id="CHEBI:59789"/>
        <dbReference type="ChEBI" id="CHEBI:74483"/>
        <dbReference type="ChEBI" id="CHEBI:82748"/>
        <dbReference type="EC" id="2.1.1.176"/>
    </reaction>
</comment>
<dbReference type="GO" id="GO:0005829">
    <property type="term" value="C:cytosol"/>
    <property type="evidence" value="ECO:0007669"/>
    <property type="project" value="TreeGrafter"/>
</dbReference>
<evidence type="ECO:0000256" key="13">
    <source>
        <dbReference type="ARBA" id="ARBA00047283"/>
    </source>
</evidence>
<evidence type="ECO:0000256" key="11">
    <source>
        <dbReference type="ARBA" id="ARBA00030399"/>
    </source>
</evidence>
<evidence type="ECO:0000256" key="7">
    <source>
        <dbReference type="ARBA" id="ARBA00022603"/>
    </source>
</evidence>
<dbReference type="OrthoDB" id="9810297at2"/>
<reference evidence="17" key="1">
    <citation type="submission" date="2016-10" db="EMBL/GenBank/DDBJ databases">
        <authorList>
            <person name="Varghese N."/>
            <person name="Submissions S."/>
        </authorList>
    </citation>
    <scope>NUCLEOTIDE SEQUENCE [LARGE SCALE GENOMIC DNA]</scope>
    <source>
        <strain evidence="17">CGMCC 1.10824</strain>
    </source>
</reference>
<keyword evidence="17" id="KW-1185">Reference proteome</keyword>
<keyword evidence="8 14" id="KW-0808">Transferase</keyword>
<proteinExistence type="inferred from homology"/>
<feature type="binding site" evidence="14">
    <location>
        <position position="306"/>
    </location>
    <ligand>
        <name>S-adenosyl-L-methionine</name>
        <dbReference type="ChEBI" id="CHEBI:59789"/>
    </ligand>
</feature>
<dbReference type="Pfam" id="PF01029">
    <property type="entry name" value="NusB"/>
    <property type="match status" value="1"/>
</dbReference>
<dbReference type="CDD" id="cd02440">
    <property type="entry name" value="AdoMet_MTases"/>
    <property type="match status" value="1"/>
</dbReference>
<dbReference type="Pfam" id="PF22458">
    <property type="entry name" value="RsmF-B_ferredox"/>
    <property type="match status" value="1"/>
</dbReference>
<evidence type="ECO:0000256" key="14">
    <source>
        <dbReference type="PROSITE-ProRule" id="PRU01023"/>
    </source>
</evidence>
<organism evidence="16 17">
    <name type="scientific">Pseudidiomarina indica</name>
    <dbReference type="NCBI Taxonomy" id="1159017"/>
    <lineage>
        <taxon>Bacteria</taxon>
        <taxon>Pseudomonadati</taxon>
        <taxon>Pseudomonadota</taxon>
        <taxon>Gammaproteobacteria</taxon>
        <taxon>Alteromonadales</taxon>
        <taxon>Idiomarinaceae</taxon>
        <taxon>Pseudidiomarina</taxon>
    </lineage>
</organism>
<dbReference type="EC" id="2.1.1.176" evidence="4"/>
<feature type="binding site" evidence="14">
    <location>
        <position position="280"/>
    </location>
    <ligand>
        <name>S-adenosyl-L-methionine</name>
        <dbReference type="ChEBI" id="CHEBI:59789"/>
    </ligand>
</feature>
<dbReference type="NCBIfam" id="NF008149">
    <property type="entry name" value="PRK10901.1"/>
    <property type="match status" value="1"/>
</dbReference>
<evidence type="ECO:0000313" key="17">
    <source>
        <dbReference type="Proteomes" id="UP000199626"/>
    </source>
</evidence>
<evidence type="ECO:0000256" key="8">
    <source>
        <dbReference type="ARBA" id="ARBA00022679"/>
    </source>
</evidence>
<evidence type="ECO:0000256" key="5">
    <source>
        <dbReference type="ARBA" id="ARBA00022490"/>
    </source>
</evidence>
<dbReference type="GO" id="GO:0009383">
    <property type="term" value="F:rRNA (cytosine-C5-)-methyltransferase activity"/>
    <property type="evidence" value="ECO:0007669"/>
    <property type="project" value="TreeGrafter"/>
</dbReference>
<dbReference type="FunFam" id="3.40.50.150:FF:000022">
    <property type="entry name" value="Ribosomal RNA small subunit methyltransferase B"/>
    <property type="match status" value="1"/>
</dbReference>
<feature type="binding site" evidence="14">
    <location>
        <begin position="257"/>
        <end position="263"/>
    </location>
    <ligand>
        <name>S-adenosyl-L-methionine</name>
        <dbReference type="ChEBI" id="CHEBI:59789"/>
    </ligand>
</feature>
<dbReference type="GO" id="GO:0006355">
    <property type="term" value="P:regulation of DNA-templated transcription"/>
    <property type="evidence" value="ECO:0007669"/>
    <property type="project" value="InterPro"/>
</dbReference>
<evidence type="ECO:0000256" key="10">
    <source>
        <dbReference type="ARBA" id="ARBA00022884"/>
    </source>
</evidence>
<accession>A0A1G6BUJ9</accession>
<evidence type="ECO:0000256" key="6">
    <source>
        <dbReference type="ARBA" id="ARBA00022552"/>
    </source>
</evidence>
<comment type="similarity">
    <text evidence="3 14">Belongs to the class I-like SAM-binding methyltransferase superfamily. RsmB/NOP family.</text>
</comment>
<keyword evidence="6" id="KW-0698">rRNA processing</keyword>
<dbReference type="SUPFAM" id="SSF48013">
    <property type="entry name" value="NusB-like"/>
    <property type="match status" value="1"/>
</dbReference>
<evidence type="ECO:0000256" key="2">
    <source>
        <dbReference type="ARBA" id="ARBA00004496"/>
    </source>
</evidence>
<sequence length="432" mass="47337">MSTWAGAESRAAAAQAVFQVVEQGRSLSQALPQLTRSLSGRDKGMAQALAYGTLRFLPPLNYMISQQLAKPLKGELLPLHSLLLVGAYQLTYMGAAEHAAVSATVDAAHLLKRSKQKGLVNAVLRNIQRQWPELQAAIAAHPQLSHAHPRWLADAIHTHYPQQAAQVIAANNAQAPMWLRINEQYTTRDNYLALLAQAGIDALPQAPLSSAIQLAQAVDVQSLPHFADGWVSVQDIAAQHAVYLLNAQAGERILDCCAAPGGKTAHILERQPTAQVLAIDVDEQRLTRVHDNLQRLGLQAQVQVADATQTDWWDGQLFDRILLDAPCSATGVIRRHPDIKWLRRATDITELATLQQQILQTLWPLLKPGGTLLYATCSILAEENTQQIARFIDHTADAIQVATAPTGALEWQWLPGENDGDGFFYATLEKRP</sequence>
<evidence type="ECO:0000256" key="1">
    <source>
        <dbReference type="ARBA" id="ARBA00002724"/>
    </source>
</evidence>
<evidence type="ECO:0000259" key="15">
    <source>
        <dbReference type="PROSITE" id="PS51686"/>
    </source>
</evidence>
<dbReference type="Gene3D" id="3.40.50.150">
    <property type="entry name" value="Vaccinia Virus protein VP39"/>
    <property type="match status" value="1"/>
</dbReference>
<dbReference type="STRING" id="1159017.SAMN02927930_00937"/>
<evidence type="ECO:0000256" key="9">
    <source>
        <dbReference type="ARBA" id="ARBA00022691"/>
    </source>
</evidence>
<dbReference type="Gene3D" id="3.30.70.1170">
    <property type="entry name" value="Sun protein, domain 3"/>
    <property type="match status" value="1"/>
</dbReference>
<protein>
    <recommendedName>
        <fullName evidence="4">16S rRNA (cytosine(967)-C(5))-methyltransferase</fullName>
        <ecNumber evidence="4">2.1.1.176</ecNumber>
    </recommendedName>
    <alternativeName>
        <fullName evidence="11">16S rRNA m5C967 methyltransferase</fullName>
    </alternativeName>
    <alternativeName>
        <fullName evidence="12">rRNA (cytosine-C(5)-)-methyltransferase RsmB</fullName>
    </alternativeName>
</protein>
<evidence type="ECO:0000313" key="16">
    <source>
        <dbReference type="EMBL" id="SDB24301.1"/>
    </source>
</evidence>
<dbReference type="GO" id="GO:0070475">
    <property type="term" value="P:rRNA base methylation"/>
    <property type="evidence" value="ECO:0007669"/>
    <property type="project" value="TreeGrafter"/>
</dbReference>
<keyword evidence="10 14" id="KW-0694">RNA-binding</keyword>
<evidence type="ECO:0000256" key="4">
    <source>
        <dbReference type="ARBA" id="ARBA00012140"/>
    </source>
</evidence>
<dbReference type="Proteomes" id="UP000199626">
    <property type="component" value="Unassembled WGS sequence"/>
</dbReference>
<feature type="domain" description="SAM-dependent MTase RsmB/NOP-type" evidence="15">
    <location>
        <begin position="167"/>
        <end position="431"/>
    </location>
</feature>
<dbReference type="InterPro" id="IPR023267">
    <property type="entry name" value="RCMT"/>
</dbReference>
<dbReference type="AlphaFoldDB" id="A0A1G6BUJ9"/>
<dbReference type="GO" id="GO:0003723">
    <property type="term" value="F:RNA binding"/>
    <property type="evidence" value="ECO:0007669"/>
    <property type="project" value="UniProtKB-UniRule"/>
</dbReference>
<dbReference type="InterPro" id="IPR018314">
    <property type="entry name" value="RsmB/NOL1/NOP2-like_CS"/>
</dbReference>
<dbReference type="InterPro" id="IPR001678">
    <property type="entry name" value="MeTrfase_RsmB-F_NOP2_dom"/>
</dbReference>
<dbReference type="PANTHER" id="PTHR22807">
    <property type="entry name" value="NOP2 YEAST -RELATED NOL1/NOP2/FMU SUN DOMAIN-CONTAINING"/>
    <property type="match status" value="1"/>
</dbReference>
<evidence type="ECO:0000256" key="3">
    <source>
        <dbReference type="ARBA" id="ARBA00007494"/>
    </source>
</evidence>
<feature type="active site" description="Nucleophile" evidence="14">
    <location>
        <position position="377"/>
    </location>
</feature>
<dbReference type="FunFam" id="3.30.70.1170:FF:000002">
    <property type="entry name" value="Ribosomal RNA small subunit methyltransferase B"/>
    <property type="match status" value="1"/>
</dbReference>
<keyword evidence="7 14" id="KW-0489">Methyltransferase</keyword>
<dbReference type="Gene3D" id="1.10.940.10">
    <property type="entry name" value="NusB-like"/>
    <property type="match status" value="1"/>
</dbReference>
<dbReference type="InterPro" id="IPR006027">
    <property type="entry name" value="NusB_RsmB_TIM44"/>
</dbReference>